<dbReference type="InParanoid" id="A0A2P5FJL4"/>
<gene>
    <name evidence="1" type="ORF">TorRG33x02_063060</name>
</gene>
<dbReference type="EMBL" id="JXTC01000028">
    <property type="protein sequence ID" value="PON97991.1"/>
    <property type="molecule type" value="Genomic_DNA"/>
</dbReference>
<reference evidence="2" key="1">
    <citation type="submission" date="2016-06" db="EMBL/GenBank/DDBJ databases">
        <title>Parallel loss of symbiosis genes in relatives of nitrogen-fixing non-legume Parasponia.</title>
        <authorList>
            <person name="Van Velzen R."/>
            <person name="Holmer R."/>
            <person name="Bu F."/>
            <person name="Rutten L."/>
            <person name="Van Zeijl A."/>
            <person name="Liu W."/>
            <person name="Santuari L."/>
            <person name="Cao Q."/>
            <person name="Sharma T."/>
            <person name="Shen D."/>
            <person name="Roswanjaya Y."/>
            <person name="Wardhani T."/>
            <person name="Kalhor M.S."/>
            <person name="Jansen J."/>
            <person name="Van den Hoogen J."/>
            <person name="Gungor B."/>
            <person name="Hartog M."/>
            <person name="Hontelez J."/>
            <person name="Verver J."/>
            <person name="Yang W.-C."/>
            <person name="Schijlen E."/>
            <person name="Repin R."/>
            <person name="Schilthuizen M."/>
            <person name="Schranz E."/>
            <person name="Heidstra R."/>
            <person name="Miyata K."/>
            <person name="Fedorova E."/>
            <person name="Kohlen W."/>
            <person name="Bisseling T."/>
            <person name="Smit S."/>
            <person name="Geurts R."/>
        </authorList>
    </citation>
    <scope>NUCLEOTIDE SEQUENCE [LARGE SCALE GENOMIC DNA]</scope>
    <source>
        <strain evidence="2">cv. RG33-2</strain>
    </source>
</reference>
<dbReference type="STRING" id="63057.A0A2P5FJL4"/>
<dbReference type="OrthoDB" id="2013327at2759"/>
<keyword evidence="2" id="KW-1185">Reference proteome</keyword>
<organism evidence="1 2">
    <name type="scientific">Trema orientale</name>
    <name type="common">Charcoal tree</name>
    <name type="synonym">Celtis orientalis</name>
    <dbReference type="NCBI Taxonomy" id="63057"/>
    <lineage>
        <taxon>Eukaryota</taxon>
        <taxon>Viridiplantae</taxon>
        <taxon>Streptophyta</taxon>
        <taxon>Embryophyta</taxon>
        <taxon>Tracheophyta</taxon>
        <taxon>Spermatophyta</taxon>
        <taxon>Magnoliopsida</taxon>
        <taxon>eudicotyledons</taxon>
        <taxon>Gunneridae</taxon>
        <taxon>Pentapetalae</taxon>
        <taxon>rosids</taxon>
        <taxon>fabids</taxon>
        <taxon>Rosales</taxon>
        <taxon>Cannabaceae</taxon>
        <taxon>Trema</taxon>
    </lineage>
</organism>
<dbReference type="PANTHER" id="PTHR48167:SF2">
    <property type="entry name" value="EXPRESSED PROTEIN"/>
    <property type="match status" value="1"/>
</dbReference>
<accession>A0A2P5FJL4</accession>
<protein>
    <submittedName>
        <fullName evidence="1">Uncharacterized protein</fullName>
    </submittedName>
</protein>
<sequence>MPLKLISVHEMENTLADLKLLHDYQLYHLKTQAKENRDSTLQLSPRTRSSIPSSEPQPLVLLQGVPRNAIFLDIERFLSACEYDAFSIQFFLRVGFPDKMAIVRFPLQTQAMNCFITRNKDFCLNNRIFVRTLQ</sequence>
<proteinExistence type="predicted"/>
<name>A0A2P5FJL4_TREOI</name>
<comment type="caution">
    <text evidence="1">The sequence shown here is derived from an EMBL/GenBank/DDBJ whole genome shotgun (WGS) entry which is preliminary data.</text>
</comment>
<dbReference type="PANTHER" id="PTHR48167">
    <property type="entry name" value="EXPRESSED PROTEIN"/>
    <property type="match status" value="1"/>
</dbReference>
<dbReference type="Proteomes" id="UP000237000">
    <property type="component" value="Unassembled WGS sequence"/>
</dbReference>
<dbReference type="AlphaFoldDB" id="A0A2P5FJL4"/>
<evidence type="ECO:0000313" key="1">
    <source>
        <dbReference type="EMBL" id="PON97991.1"/>
    </source>
</evidence>
<evidence type="ECO:0000313" key="2">
    <source>
        <dbReference type="Proteomes" id="UP000237000"/>
    </source>
</evidence>